<keyword evidence="4 5" id="KW-0472">Membrane</keyword>
<dbReference type="InterPro" id="IPR036259">
    <property type="entry name" value="MFS_trans_sf"/>
</dbReference>
<keyword evidence="2 5" id="KW-0812">Transmembrane</keyword>
<feature type="transmembrane region" description="Helical" evidence="5">
    <location>
        <begin position="175"/>
        <end position="203"/>
    </location>
</feature>
<dbReference type="InterPro" id="IPR020846">
    <property type="entry name" value="MFS_dom"/>
</dbReference>
<dbReference type="Proteomes" id="UP000070444">
    <property type="component" value="Unassembled WGS sequence"/>
</dbReference>
<feature type="transmembrane region" description="Helical" evidence="5">
    <location>
        <begin position="215"/>
        <end position="234"/>
    </location>
</feature>
<accession>A0A137PHT0</accession>
<evidence type="ECO:0000313" key="7">
    <source>
        <dbReference type="EMBL" id="KXN74564.1"/>
    </source>
</evidence>
<dbReference type="OMA" id="DKMWRVV"/>
<feature type="transmembrane region" description="Helical" evidence="5">
    <location>
        <begin position="111"/>
        <end position="131"/>
    </location>
</feature>
<evidence type="ECO:0000256" key="5">
    <source>
        <dbReference type="SAM" id="Phobius"/>
    </source>
</evidence>
<feature type="transmembrane region" description="Helical" evidence="5">
    <location>
        <begin position="466"/>
        <end position="484"/>
    </location>
</feature>
<feature type="transmembrane region" description="Helical" evidence="5">
    <location>
        <begin position="80"/>
        <end position="99"/>
    </location>
</feature>
<feature type="transmembrane region" description="Helical" evidence="5">
    <location>
        <begin position="143"/>
        <end position="163"/>
    </location>
</feature>
<sequence>MSSHSNSTVGNGHMTQTDVRRQRLEELENAKFSMYHLKACLIAGVGFFTDAYDLFVIGIVSQMIGYVYFPDNKGQVPSGIMLGLTAAALIGTLLGQLTFGYLGDRYGRKKIYGSELCIILVATFASCFSASSHGGLAATSTLIMWRFILGFGIGGDYPSSAIITSEFANTQNRGAMIGAVFAMQGFGILAGSLVSLIVVVAMKNMINDDINNLDIAWRLVIGLGLVPGAVGVYFRLNMEETPHEVNNHNSVEEGTVDVNEKTTQVEAAPERITWSQFIKHYSKWANFKIILATCMCWFSLDVAFYGVNLNNGLILSAIGFAGDENSTPYEVLYKSALGNFILALMGSVPGYWFTVALVDRIGRKTIQIMGFVILTVLYLIMGIWYHQILNASIVGFIVLYVLANFFQNFGPNATTFIIPGEIFASKYRSSSHGISSAMGKLGAVVAQAGFSQLKDIGGHGAFVDKLLIIFGCFMAIGLGFTFLLPETKQVPLTDLGRDDYHETRH</sequence>
<dbReference type="EMBL" id="KQ964422">
    <property type="protein sequence ID" value="KXN74564.1"/>
    <property type="molecule type" value="Genomic_DNA"/>
</dbReference>
<dbReference type="Pfam" id="PF00083">
    <property type="entry name" value="Sugar_tr"/>
    <property type="match status" value="1"/>
</dbReference>
<evidence type="ECO:0000256" key="4">
    <source>
        <dbReference type="ARBA" id="ARBA00023136"/>
    </source>
</evidence>
<dbReference type="InterPro" id="IPR005828">
    <property type="entry name" value="MFS_sugar_transport-like"/>
</dbReference>
<dbReference type="CDD" id="cd17364">
    <property type="entry name" value="MFS_PhT"/>
    <property type="match status" value="1"/>
</dbReference>
<dbReference type="GO" id="GO:0022857">
    <property type="term" value="F:transmembrane transporter activity"/>
    <property type="evidence" value="ECO:0007669"/>
    <property type="project" value="InterPro"/>
</dbReference>
<dbReference type="InterPro" id="IPR005829">
    <property type="entry name" value="Sugar_transporter_CS"/>
</dbReference>
<feature type="domain" description="Major facilitator superfamily (MFS) profile" evidence="6">
    <location>
        <begin position="39"/>
        <end position="489"/>
    </location>
</feature>
<keyword evidence="3 5" id="KW-1133">Transmembrane helix</keyword>
<evidence type="ECO:0000256" key="1">
    <source>
        <dbReference type="ARBA" id="ARBA00004141"/>
    </source>
</evidence>
<feature type="transmembrane region" description="Helical" evidence="5">
    <location>
        <begin position="391"/>
        <end position="409"/>
    </location>
</feature>
<evidence type="ECO:0000313" key="8">
    <source>
        <dbReference type="Proteomes" id="UP000070444"/>
    </source>
</evidence>
<feature type="transmembrane region" description="Helical" evidence="5">
    <location>
        <begin position="336"/>
        <end position="358"/>
    </location>
</feature>
<dbReference type="PANTHER" id="PTHR24064">
    <property type="entry name" value="SOLUTE CARRIER FAMILY 22 MEMBER"/>
    <property type="match status" value="1"/>
</dbReference>
<evidence type="ECO:0000256" key="2">
    <source>
        <dbReference type="ARBA" id="ARBA00022692"/>
    </source>
</evidence>
<feature type="transmembrane region" description="Helical" evidence="5">
    <location>
        <begin position="41"/>
        <end position="68"/>
    </location>
</feature>
<dbReference type="PROSITE" id="PS00217">
    <property type="entry name" value="SUGAR_TRANSPORT_2"/>
    <property type="match status" value="1"/>
</dbReference>
<feature type="transmembrane region" description="Helical" evidence="5">
    <location>
        <begin position="365"/>
        <end position="385"/>
    </location>
</feature>
<reference evidence="7 8" key="1">
    <citation type="journal article" date="2015" name="Genome Biol. Evol.">
        <title>Phylogenomic analyses indicate that early fungi evolved digesting cell walls of algal ancestors of land plants.</title>
        <authorList>
            <person name="Chang Y."/>
            <person name="Wang S."/>
            <person name="Sekimoto S."/>
            <person name="Aerts A.L."/>
            <person name="Choi C."/>
            <person name="Clum A."/>
            <person name="LaButti K.M."/>
            <person name="Lindquist E.A."/>
            <person name="Yee Ngan C."/>
            <person name="Ohm R.A."/>
            <person name="Salamov A.A."/>
            <person name="Grigoriev I.V."/>
            <person name="Spatafora J.W."/>
            <person name="Berbee M.L."/>
        </authorList>
    </citation>
    <scope>NUCLEOTIDE SEQUENCE [LARGE SCALE GENOMIC DNA]</scope>
    <source>
        <strain evidence="7 8">NRRL 28638</strain>
    </source>
</reference>
<evidence type="ECO:0000256" key="3">
    <source>
        <dbReference type="ARBA" id="ARBA00022989"/>
    </source>
</evidence>
<dbReference type="OrthoDB" id="433512at2759"/>
<keyword evidence="8" id="KW-1185">Reference proteome</keyword>
<dbReference type="GO" id="GO:0016020">
    <property type="term" value="C:membrane"/>
    <property type="evidence" value="ECO:0007669"/>
    <property type="project" value="UniProtKB-SubCell"/>
</dbReference>
<gene>
    <name evidence="7" type="ORF">CONCODRAFT_76797</name>
</gene>
<organism evidence="7 8">
    <name type="scientific">Conidiobolus coronatus (strain ATCC 28846 / CBS 209.66 / NRRL 28638)</name>
    <name type="common">Delacroixia coronata</name>
    <dbReference type="NCBI Taxonomy" id="796925"/>
    <lineage>
        <taxon>Eukaryota</taxon>
        <taxon>Fungi</taxon>
        <taxon>Fungi incertae sedis</taxon>
        <taxon>Zoopagomycota</taxon>
        <taxon>Entomophthoromycotina</taxon>
        <taxon>Entomophthoromycetes</taxon>
        <taxon>Entomophthorales</taxon>
        <taxon>Ancylistaceae</taxon>
        <taxon>Conidiobolus</taxon>
    </lineage>
</organism>
<feature type="transmembrane region" description="Helical" evidence="5">
    <location>
        <begin position="289"/>
        <end position="307"/>
    </location>
</feature>
<evidence type="ECO:0000259" key="6">
    <source>
        <dbReference type="PROSITE" id="PS50850"/>
    </source>
</evidence>
<dbReference type="SUPFAM" id="SSF103473">
    <property type="entry name" value="MFS general substrate transporter"/>
    <property type="match status" value="1"/>
</dbReference>
<dbReference type="PROSITE" id="PS00216">
    <property type="entry name" value="SUGAR_TRANSPORT_1"/>
    <property type="match status" value="1"/>
</dbReference>
<dbReference type="STRING" id="796925.A0A137PHT0"/>
<dbReference type="AlphaFoldDB" id="A0A137PHT0"/>
<comment type="subcellular location">
    <subcellularLocation>
        <location evidence="1">Membrane</location>
        <topology evidence="1">Multi-pass membrane protein</topology>
    </subcellularLocation>
</comment>
<dbReference type="PROSITE" id="PS50850">
    <property type="entry name" value="MFS"/>
    <property type="match status" value="1"/>
</dbReference>
<dbReference type="Gene3D" id="1.20.1250.20">
    <property type="entry name" value="MFS general substrate transporter like domains"/>
    <property type="match status" value="1"/>
</dbReference>
<proteinExistence type="predicted"/>
<protein>
    <submittedName>
        <fullName evidence="7">Phosphate transporter</fullName>
    </submittedName>
</protein>
<name>A0A137PHT0_CONC2</name>